<evidence type="ECO:0000256" key="2">
    <source>
        <dbReference type="ARBA" id="ARBA00022737"/>
    </source>
</evidence>
<dbReference type="InterPro" id="IPR001478">
    <property type="entry name" value="PDZ"/>
</dbReference>
<dbReference type="Pfam" id="PF00595">
    <property type="entry name" value="PDZ"/>
    <property type="match status" value="1"/>
</dbReference>
<keyword evidence="2" id="KW-0677">Repeat</keyword>
<dbReference type="CDD" id="cd06742">
    <property type="entry name" value="PDZ3_FL-whirlin-like"/>
    <property type="match status" value="1"/>
</dbReference>
<organism evidence="6 7">
    <name type="scientific">Salmo trutta</name>
    <name type="common">Brown trout</name>
    <dbReference type="NCBI Taxonomy" id="8032"/>
    <lineage>
        <taxon>Eukaryota</taxon>
        <taxon>Metazoa</taxon>
        <taxon>Chordata</taxon>
        <taxon>Craniata</taxon>
        <taxon>Vertebrata</taxon>
        <taxon>Euteleostomi</taxon>
        <taxon>Actinopterygii</taxon>
        <taxon>Neopterygii</taxon>
        <taxon>Teleostei</taxon>
        <taxon>Protacanthopterygii</taxon>
        <taxon>Salmoniformes</taxon>
        <taxon>Salmonidae</taxon>
        <taxon>Salmoninae</taxon>
        <taxon>Salmo</taxon>
    </lineage>
</organism>
<accession>A0A673ZRV6</accession>
<comment type="subcellular location">
    <subcellularLocation>
        <location evidence="1">Cell projection</location>
    </subcellularLocation>
</comment>
<evidence type="ECO:0000256" key="4">
    <source>
        <dbReference type="SAM" id="MobiDB-lite"/>
    </source>
</evidence>
<name>A0A673ZRV6_SALTR</name>
<feature type="region of interest" description="Disordered" evidence="4">
    <location>
        <begin position="136"/>
        <end position="175"/>
    </location>
</feature>
<feature type="compositionally biased region" description="Basic and acidic residues" evidence="4">
    <location>
        <begin position="155"/>
        <end position="165"/>
    </location>
</feature>
<dbReference type="Gene3D" id="1.20.1160.20">
    <property type="match status" value="1"/>
</dbReference>
<dbReference type="PANTHER" id="PTHR23116">
    <property type="entry name" value="PDZ DOMAIN CONTAINING WHIRLIN AND HARMONIN-RELATED"/>
    <property type="match status" value="1"/>
</dbReference>
<dbReference type="FunFam" id="2.30.42.10:FF:000079">
    <property type="entry name" value="Whirlin a"/>
    <property type="match status" value="1"/>
</dbReference>
<feature type="compositionally biased region" description="Low complexity" evidence="4">
    <location>
        <begin position="295"/>
        <end position="310"/>
    </location>
</feature>
<dbReference type="InterPro" id="IPR051844">
    <property type="entry name" value="USH2_Complex_Protein"/>
</dbReference>
<feature type="compositionally biased region" description="Polar residues" evidence="4">
    <location>
        <begin position="433"/>
        <end position="449"/>
    </location>
</feature>
<evidence type="ECO:0000256" key="3">
    <source>
        <dbReference type="ARBA" id="ARBA00023273"/>
    </source>
</evidence>
<keyword evidence="3" id="KW-0966">Cell projection</keyword>
<dbReference type="GO" id="GO:0060088">
    <property type="term" value="P:auditory receptor cell stereocilium organization"/>
    <property type="evidence" value="ECO:0007669"/>
    <property type="project" value="TreeGrafter"/>
</dbReference>
<dbReference type="GeneTree" id="ENSGT00950000183002"/>
<feature type="region of interest" description="Disordered" evidence="4">
    <location>
        <begin position="201"/>
        <end position="319"/>
    </location>
</feature>
<evidence type="ECO:0000259" key="5">
    <source>
        <dbReference type="PROSITE" id="PS50106"/>
    </source>
</evidence>
<dbReference type="GO" id="GO:0005886">
    <property type="term" value="C:plasma membrane"/>
    <property type="evidence" value="ECO:0007669"/>
    <property type="project" value="TreeGrafter"/>
</dbReference>
<evidence type="ECO:0000256" key="1">
    <source>
        <dbReference type="ARBA" id="ARBA00004316"/>
    </source>
</evidence>
<dbReference type="PROSITE" id="PS50106">
    <property type="entry name" value="PDZ"/>
    <property type="match status" value="1"/>
</dbReference>
<feature type="compositionally biased region" description="Polar residues" evidence="4">
    <location>
        <begin position="221"/>
        <end position="234"/>
    </location>
</feature>
<dbReference type="SUPFAM" id="SSF50156">
    <property type="entry name" value="PDZ domain-like"/>
    <property type="match status" value="1"/>
</dbReference>
<feature type="compositionally biased region" description="Low complexity" evidence="4">
    <location>
        <begin position="237"/>
        <end position="256"/>
    </location>
</feature>
<dbReference type="GO" id="GO:0002142">
    <property type="term" value="C:stereocilia ankle link complex"/>
    <property type="evidence" value="ECO:0007669"/>
    <property type="project" value="TreeGrafter"/>
</dbReference>
<feature type="domain" description="PDZ" evidence="5">
    <location>
        <begin position="506"/>
        <end position="577"/>
    </location>
</feature>
<reference evidence="6" key="2">
    <citation type="submission" date="2025-09" db="UniProtKB">
        <authorList>
            <consortium name="Ensembl"/>
        </authorList>
    </citation>
    <scope>IDENTIFICATION</scope>
</reference>
<feature type="compositionally biased region" description="Polar residues" evidence="4">
    <location>
        <begin position="464"/>
        <end position="496"/>
    </location>
</feature>
<feature type="compositionally biased region" description="Polar residues" evidence="4">
    <location>
        <begin position="257"/>
        <end position="276"/>
    </location>
</feature>
<dbReference type="AlphaFoldDB" id="A0A673ZRV6"/>
<evidence type="ECO:0000313" key="6">
    <source>
        <dbReference type="Ensembl" id="ENSSTUP00000049417.1"/>
    </source>
</evidence>
<dbReference type="GO" id="GO:0007605">
    <property type="term" value="P:sensory perception of sound"/>
    <property type="evidence" value="ECO:0007669"/>
    <property type="project" value="TreeGrafter"/>
</dbReference>
<dbReference type="GO" id="GO:0001917">
    <property type="term" value="C:photoreceptor inner segment"/>
    <property type="evidence" value="ECO:0007669"/>
    <property type="project" value="TreeGrafter"/>
</dbReference>
<dbReference type="SMART" id="SM00228">
    <property type="entry name" value="PDZ"/>
    <property type="match status" value="1"/>
</dbReference>
<dbReference type="Ensembl" id="ENSSTUT00000051639.1">
    <property type="protein sequence ID" value="ENSSTUP00000049417.1"/>
    <property type="gene ID" value="ENSSTUG00000020873.1"/>
</dbReference>
<sequence length="601" mass="64336">MGYYLREYKEGHIGLEPLTMALFELFNTHAKLSLLSEVRSQVAPQELELYDGLVLHREREALKAWHGGIGSLHPAHLYSRCLHTEPSASHSHSNPATLCSAKQECSHGDIVQQDPGATTNVLPDDTLNEVQSTAESPLFFKPPPPSGPGQTQPRHPRDREREQSKRLLSRHSQSGLVFTAPTRLHQECHHKHLKAFQSFSNHQTSTSPCSDLHHTCPNPGHHNSSNPGHHTTPNAGHHTTPNPGHHTTPNPGTSHSVYPSSGNDTSMNSLHHTCQNSLHISTTTSSDHHTHQTHHGCSSSGHHSCPGSLHPKPSGPQNKEKFIKLPIFRSCSHEKPATSPGPSPGPSPCLSPCLSPCPSPCLSPCLSPCPSPCLSPFPSPCPSPCPSLSVLGPPPCSPDRPCSPCSPSLSQGGLCVMADAHRLTAEVRPEPQQRGTTLSQLSDSGQTLSEDSGVDIAEARGLSKDSSPWPTKNQASQATQGPQGTQGSAVLASKQQPGSPVPILTLVRVVKNANTLGIAIEGGANTRQPLPRIVTVQKGGSAHSCGQLKVGQVILEVNGVSLRGREHRDAARIIAEAFKTKEKDHIDFLVTEFNTALLQGL</sequence>
<dbReference type="OMA" id="TICVAGH"/>
<dbReference type="GO" id="GO:0005929">
    <property type="term" value="C:cilium"/>
    <property type="evidence" value="ECO:0007669"/>
    <property type="project" value="TreeGrafter"/>
</dbReference>
<dbReference type="GO" id="GO:0032426">
    <property type="term" value="C:stereocilium tip"/>
    <property type="evidence" value="ECO:0007669"/>
    <property type="project" value="TreeGrafter"/>
</dbReference>
<protein>
    <submittedName>
        <fullName evidence="6">Whirlin b</fullName>
    </submittedName>
</protein>
<proteinExistence type="predicted"/>
<feature type="region of interest" description="Disordered" evidence="4">
    <location>
        <begin position="427"/>
        <end position="449"/>
    </location>
</feature>
<keyword evidence="7" id="KW-1185">Reference proteome</keyword>
<dbReference type="Proteomes" id="UP000472277">
    <property type="component" value="Chromosome 9"/>
</dbReference>
<reference evidence="6" key="1">
    <citation type="submission" date="2025-08" db="UniProtKB">
        <authorList>
            <consortium name="Ensembl"/>
        </authorList>
    </citation>
    <scope>IDENTIFICATION</scope>
</reference>
<evidence type="ECO:0000313" key="7">
    <source>
        <dbReference type="Proteomes" id="UP000472277"/>
    </source>
</evidence>
<feature type="region of interest" description="Disordered" evidence="4">
    <location>
        <begin position="461"/>
        <end position="496"/>
    </location>
</feature>
<dbReference type="InParanoid" id="A0A673ZRV6"/>
<dbReference type="InterPro" id="IPR036034">
    <property type="entry name" value="PDZ_sf"/>
</dbReference>
<dbReference type="Gene3D" id="2.30.42.10">
    <property type="match status" value="1"/>
</dbReference>
<dbReference type="PANTHER" id="PTHR23116:SF37">
    <property type="entry name" value="WHIRLIN"/>
    <property type="match status" value="1"/>
</dbReference>